<evidence type="ECO:0000256" key="5">
    <source>
        <dbReference type="ARBA" id="ARBA00023136"/>
    </source>
</evidence>
<evidence type="ECO:0000313" key="8">
    <source>
        <dbReference type="Proteomes" id="UP000007110"/>
    </source>
</evidence>
<feature type="transmembrane region" description="Helical" evidence="6">
    <location>
        <begin position="84"/>
        <end position="104"/>
    </location>
</feature>
<dbReference type="PANTHER" id="PTHR19282:SF452">
    <property type="entry name" value="LD03691P"/>
    <property type="match status" value="1"/>
</dbReference>
<feature type="transmembrane region" description="Helical" evidence="6">
    <location>
        <begin position="12"/>
        <end position="33"/>
    </location>
</feature>
<evidence type="ECO:0000256" key="6">
    <source>
        <dbReference type="SAM" id="Phobius"/>
    </source>
</evidence>
<reference evidence="8" key="1">
    <citation type="submission" date="2015-02" db="EMBL/GenBank/DDBJ databases">
        <title>Genome sequencing for Strongylocentrotus purpuratus.</title>
        <authorList>
            <person name="Murali S."/>
            <person name="Liu Y."/>
            <person name="Vee V."/>
            <person name="English A."/>
            <person name="Wang M."/>
            <person name="Skinner E."/>
            <person name="Han Y."/>
            <person name="Muzny D.M."/>
            <person name="Worley K.C."/>
            <person name="Gibbs R.A."/>
        </authorList>
    </citation>
    <scope>NUCLEOTIDE SEQUENCE</scope>
</reference>
<name>A0A7M7N2L9_STRPU</name>
<dbReference type="GO" id="GO:0016020">
    <property type="term" value="C:membrane"/>
    <property type="evidence" value="ECO:0007669"/>
    <property type="project" value="UniProtKB-SubCell"/>
</dbReference>
<feature type="transmembrane region" description="Helical" evidence="6">
    <location>
        <begin position="53"/>
        <end position="72"/>
    </location>
</feature>
<evidence type="ECO:0000256" key="2">
    <source>
        <dbReference type="ARBA" id="ARBA00006840"/>
    </source>
</evidence>
<dbReference type="Proteomes" id="UP000007110">
    <property type="component" value="Unassembled WGS sequence"/>
</dbReference>
<keyword evidence="4 6" id="KW-1133">Transmembrane helix</keyword>
<protein>
    <recommendedName>
        <fullName evidence="9">Tetraspanin</fullName>
    </recommendedName>
</protein>
<evidence type="ECO:0000256" key="1">
    <source>
        <dbReference type="ARBA" id="ARBA00004141"/>
    </source>
</evidence>
<dbReference type="InterPro" id="IPR000301">
    <property type="entry name" value="Tetraspanin_animals"/>
</dbReference>
<dbReference type="AlphaFoldDB" id="A0A7M7N2L9"/>
<dbReference type="InterPro" id="IPR018499">
    <property type="entry name" value="Tetraspanin/Peripherin"/>
</dbReference>
<dbReference type="EnsemblMetazoa" id="XM_030974418">
    <property type="protein sequence ID" value="XP_030830278"/>
    <property type="gene ID" value="LOC763262"/>
</dbReference>
<dbReference type="PANTHER" id="PTHR19282">
    <property type="entry name" value="TETRASPANIN"/>
    <property type="match status" value="1"/>
</dbReference>
<keyword evidence="5 6" id="KW-0472">Membrane</keyword>
<accession>A0A7M7N2L9</accession>
<evidence type="ECO:0000256" key="3">
    <source>
        <dbReference type="ARBA" id="ARBA00022692"/>
    </source>
</evidence>
<dbReference type="Pfam" id="PF00335">
    <property type="entry name" value="Tetraspanin"/>
    <property type="match status" value="1"/>
</dbReference>
<reference evidence="7" key="2">
    <citation type="submission" date="2021-01" db="UniProtKB">
        <authorList>
            <consortium name="EnsemblMetazoa"/>
        </authorList>
    </citation>
    <scope>IDENTIFICATION</scope>
</reference>
<keyword evidence="8" id="KW-1185">Reference proteome</keyword>
<dbReference type="RefSeq" id="XP_030830278.1">
    <property type="nucleotide sequence ID" value="XM_030974418.1"/>
</dbReference>
<dbReference type="GeneID" id="763262"/>
<dbReference type="EnsemblMetazoa" id="XM_030974417">
    <property type="protein sequence ID" value="XP_030830277"/>
    <property type="gene ID" value="LOC763262"/>
</dbReference>
<dbReference type="OrthoDB" id="5870230at2759"/>
<comment type="similarity">
    <text evidence="2">Belongs to the tetraspanin (TM4SF) family.</text>
</comment>
<dbReference type="KEGG" id="spu:763262"/>
<sequence length="218" mass="23616">MCSIAGIKVLLFIENFIFWLIGSGLLGIGVYLLVATSLPGILQFLQGATTLCYIAIGAGSFLFILGLLGCCGAAHHNDCLLRSYILVLVLFILAEIGIGIYVGLGFGSEQLEKIWDASDEQSKEVVYSTFKCCGFNNQFEAPGCLLQHPTFQVGCYSKLKAALEELDIVLICVAAAVALLQLLAIIMSCFLACNKKEYVENQVMPMQTRGGYDNGGYR</sequence>
<evidence type="ECO:0000313" key="7">
    <source>
        <dbReference type="EnsemblMetazoa" id="XP_030830277"/>
    </source>
</evidence>
<organism evidence="7 8">
    <name type="scientific">Strongylocentrotus purpuratus</name>
    <name type="common">Purple sea urchin</name>
    <dbReference type="NCBI Taxonomy" id="7668"/>
    <lineage>
        <taxon>Eukaryota</taxon>
        <taxon>Metazoa</taxon>
        <taxon>Echinodermata</taxon>
        <taxon>Eleutherozoa</taxon>
        <taxon>Echinozoa</taxon>
        <taxon>Echinoidea</taxon>
        <taxon>Euechinoidea</taxon>
        <taxon>Echinacea</taxon>
        <taxon>Camarodonta</taxon>
        <taxon>Echinidea</taxon>
        <taxon>Strongylocentrotidae</taxon>
        <taxon>Strongylocentrotus</taxon>
    </lineage>
</organism>
<dbReference type="PRINTS" id="PR00259">
    <property type="entry name" value="TMFOUR"/>
</dbReference>
<evidence type="ECO:0000256" key="4">
    <source>
        <dbReference type="ARBA" id="ARBA00022989"/>
    </source>
</evidence>
<evidence type="ECO:0008006" key="9">
    <source>
        <dbReference type="Google" id="ProtNLM"/>
    </source>
</evidence>
<keyword evidence="3 6" id="KW-0812">Transmembrane</keyword>
<dbReference type="OMA" id="FLICCEN"/>
<dbReference type="RefSeq" id="XP_030830277.1">
    <property type="nucleotide sequence ID" value="XM_030974417.1"/>
</dbReference>
<dbReference type="InParanoid" id="A0A7M7N2L9"/>
<feature type="transmembrane region" description="Helical" evidence="6">
    <location>
        <begin position="168"/>
        <end position="193"/>
    </location>
</feature>
<comment type="subcellular location">
    <subcellularLocation>
        <location evidence="1">Membrane</location>
        <topology evidence="1">Multi-pass membrane protein</topology>
    </subcellularLocation>
</comment>
<proteinExistence type="inferred from homology"/>
<dbReference type="PIRSF" id="PIRSF002419">
    <property type="entry name" value="Tetraspanin"/>
    <property type="match status" value="1"/>
</dbReference>